<dbReference type="AlphaFoldDB" id="A0A210QLW0"/>
<dbReference type="Proteomes" id="UP000242188">
    <property type="component" value="Unassembled WGS sequence"/>
</dbReference>
<reference evidence="2 3" key="1">
    <citation type="journal article" date="2017" name="Nat. Ecol. Evol.">
        <title>Scallop genome provides insights into evolution of bilaterian karyotype and development.</title>
        <authorList>
            <person name="Wang S."/>
            <person name="Zhang J."/>
            <person name="Jiao W."/>
            <person name="Li J."/>
            <person name="Xun X."/>
            <person name="Sun Y."/>
            <person name="Guo X."/>
            <person name="Huan P."/>
            <person name="Dong B."/>
            <person name="Zhang L."/>
            <person name="Hu X."/>
            <person name="Sun X."/>
            <person name="Wang J."/>
            <person name="Zhao C."/>
            <person name="Wang Y."/>
            <person name="Wang D."/>
            <person name="Huang X."/>
            <person name="Wang R."/>
            <person name="Lv J."/>
            <person name="Li Y."/>
            <person name="Zhang Z."/>
            <person name="Liu B."/>
            <person name="Lu W."/>
            <person name="Hui Y."/>
            <person name="Liang J."/>
            <person name="Zhou Z."/>
            <person name="Hou R."/>
            <person name="Li X."/>
            <person name="Liu Y."/>
            <person name="Li H."/>
            <person name="Ning X."/>
            <person name="Lin Y."/>
            <person name="Zhao L."/>
            <person name="Xing Q."/>
            <person name="Dou J."/>
            <person name="Li Y."/>
            <person name="Mao J."/>
            <person name="Guo H."/>
            <person name="Dou H."/>
            <person name="Li T."/>
            <person name="Mu C."/>
            <person name="Jiang W."/>
            <person name="Fu Q."/>
            <person name="Fu X."/>
            <person name="Miao Y."/>
            <person name="Liu J."/>
            <person name="Yu Q."/>
            <person name="Li R."/>
            <person name="Liao H."/>
            <person name="Li X."/>
            <person name="Kong Y."/>
            <person name="Jiang Z."/>
            <person name="Chourrout D."/>
            <person name="Li R."/>
            <person name="Bao Z."/>
        </authorList>
    </citation>
    <scope>NUCLEOTIDE SEQUENCE [LARGE SCALE GENOMIC DNA]</scope>
    <source>
        <strain evidence="2 3">PY_sf001</strain>
    </source>
</reference>
<feature type="compositionally biased region" description="Low complexity" evidence="1">
    <location>
        <begin position="142"/>
        <end position="160"/>
    </location>
</feature>
<sequence length="410" mass="47118">MALDVMQRSNTTFEIPSPVPPGNWLAHQIRLLQDNSAHLLPQSAGSKRSWDKYNSTTHKDFCGPRDVEQWSPEFNSMPFEKKRQTLAEILFGNKQNQMFSNWQVPQRFYRPHSVKDKYEPPVPRNNANVGVITQEHERFFKPSSEASPVPSRAPSVVSARSPPPRLSRQMSLPELKMRTNQPRPLGMSRQYTRINKAAGTPVPTASPEVPKQQAPSEEDVKVVKEDFKTSLQPHVVDKADELLKLAPKADRRVIEKILKMADRKQQMENSLKKTMMPDAREEVEKWLTSANDDERQVALKFFNSLAGTKLMGITKTEQKKRLQQVIDTLEGASEKRVGGQRPRNNNDRTKAGKLQHMRLLSPQTRKERWMHTTWHHLPEYNDKGAGNMSSHYIRPQAPIPRHFVIHPDWG</sequence>
<keyword evidence="3" id="KW-1185">Reference proteome</keyword>
<dbReference type="OrthoDB" id="5958581at2759"/>
<proteinExistence type="predicted"/>
<feature type="region of interest" description="Disordered" evidence="1">
    <location>
        <begin position="139"/>
        <end position="172"/>
    </location>
</feature>
<comment type="caution">
    <text evidence="2">The sequence shown here is derived from an EMBL/GenBank/DDBJ whole genome shotgun (WGS) entry which is preliminary data.</text>
</comment>
<evidence type="ECO:0000313" key="2">
    <source>
        <dbReference type="EMBL" id="OWF49715.1"/>
    </source>
</evidence>
<name>A0A210QLW0_MIZYE</name>
<protein>
    <submittedName>
        <fullName evidence="2">Uncharacterized protein</fullName>
    </submittedName>
</protein>
<feature type="region of interest" description="Disordered" evidence="1">
    <location>
        <begin position="198"/>
        <end position="219"/>
    </location>
</feature>
<evidence type="ECO:0000313" key="3">
    <source>
        <dbReference type="Proteomes" id="UP000242188"/>
    </source>
</evidence>
<dbReference type="EMBL" id="NEDP02002985">
    <property type="protein sequence ID" value="OWF49715.1"/>
    <property type="molecule type" value="Genomic_DNA"/>
</dbReference>
<accession>A0A210QLW0</accession>
<gene>
    <name evidence="2" type="ORF">KP79_PYT04536</name>
</gene>
<evidence type="ECO:0000256" key="1">
    <source>
        <dbReference type="SAM" id="MobiDB-lite"/>
    </source>
</evidence>
<organism evidence="2 3">
    <name type="scientific">Mizuhopecten yessoensis</name>
    <name type="common">Japanese scallop</name>
    <name type="synonym">Patinopecten yessoensis</name>
    <dbReference type="NCBI Taxonomy" id="6573"/>
    <lineage>
        <taxon>Eukaryota</taxon>
        <taxon>Metazoa</taxon>
        <taxon>Spiralia</taxon>
        <taxon>Lophotrochozoa</taxon>
        <taxon>Mollusca</taxon>
        <taxon>Bivalvia</taxon>
        <taxon>Autobranchia</taxon>
        <taxon>Pteriomorphia</taxon>
        <taxon>Pectinida</taxon>
        <taxon>Pectinoidea</taxon>
        <taxon>Pectinidae</taxon>
        <taxon>Mizuhopecten</taxon>
    </lineage>
</organism>
<dbReference type="STRING" id="6573.A0A210QLW0"/>